<dbReference type="KEGG" id="aali:118457109"/>
<dbReference type="NCBIfam" id="TIGR00605">
    <property type="entry name" value="rad4"/>
    <property type="match status" value="1"/>
</dbReference>
<dbReference type="InterPro" id="IPR018328">
    <property type="entry name" value="Rad4_beta-hairpin_dom3"/>
</dbReference>
<evidence type="ECO:0000313" key="13">
    <source>
        <dbReference type="Proteomes" id="UP000069272"/>
    </source>
</evidence>
<evidence type="ECO:0000259" key="9">
    <source>
        <dbReference type="SMART" id="SM01030"/>
    </source>
</evidence>
<feature type="domain" description="Rad4 beta-hairpin" evidence="9">
    <location>
        <begin position="806"/>
        <end position="859"/>
    </location>
</feature>
<dbReference type="Pfam" id="PF10405">
    <property type="entry name" value="BHD_3"/>
    <property type="match status" value="1"/>
</dbReference>
<dbReference type="InterPro" id="IPR038765">
    <property type="entry name" value="Papain-like_cys_pep_sf"/>
</dbReference>
<feature type="compositionally biased region" description="Basic residues" evidence="8">
    <location>
        <begin position="63"/>
        <end position="77"/>
    </location>
</feature>
<dbReference type="Pfam" id="PF10404">
    <property type="entry name" value="BHD_2"/>
    <property type="match status" value="1"/>
</dbReference>
<evidence type="ECO:0000256" key="3">
    <source>
        <dbReference type="ARBA" id="ARBA00022553"/>
    </source>
</evidence>
<dbReference type="FunFam" id="2.20.20.110:FF:000001">
    <property type="entry name" value="DNA repair protein complementing XP-C cells"/>
    <property type="match status" value="1"/>
</dbReference>
<dbReference type="GO" id="GO:0006289">
    <property type="term" value="P:nucleotide-excision repair"/>
    <property type="evidence" value="ECO:0007669"/>
    <property type="project" value="InterPro"/>
</dbReference>
<keyword evidence="7" id="KW-0539">Nucleus</keyword>
<feature type="region of interest" description="Disordered" evidence="8">
    <location>
        <begin position="254"/>
        <end position="304"/>
    </location>
</feature>
<organism evidence="12 13">
    <name type="scientific">Anopheles albimanus</name>
    <name type="common">New world malaria mosquito</name>
    <dbReference type="NCBI Taxonomy" id="7167"/>
    <lineage>
        <taxon>Eukaryota</taxon>
        <taxon>Metazoa</taxon>
        <taxon>Ecdysozoa</taxon>
        <taxon>Arthropoda</taxon>
        <taxon>Hexapoda</taxon>
        <taxon>Insecta</taxon>
        <taxon>Pterygota</taxon>
        <taxon>Neoptera</taxon>
        <taxon>Endopterygota</taxon>
        <taxon>Diptera</taxon>
        <taxon>Nematocera</taxon>
        <taxon>Culicoidea</taxon>
        <taxon>Culicidae</taxon>
        <taxon>Anophelinae</taxon>
        <taxon>Anopheles</taxon>
    </lineage>
</organism>
<evidence type="ECO:0008006" key="14">
    <source>
        <dbReference type="Google" id="ProtNLM"/>
    </source>
</evidence>
<dbReference type="Proteomes" id="UP000069272">
    <property type="component" value="Chromosome 2R"/>
</dbReference>
<dbReference type="CTD" id="7508"/>
<feature type="compositionally biased region" description="Polar residues" evidence="8">
    <location>
        <begin position="85"/>
        <end position="102"/>
    </location>
</feature>
<keyword evidence="13" id="KW-1185">Reference proteome</keyword>
<accession>A0A182FP79</accession>
<feature type="region of interest" description="Disordered" evidence="8">
    <location>
        <begin position="485"/>
        <end position="635"/>
    </location>
</feature>
<feature type="domain" description="Rad4 beta-hairpin" evidence="11">
    <location>
        <begin position="924"/>
        <end position="998"/>
    </location>
</feature>
<dbReference type="GO" id="GO:0000111">
    <property type="term" value="C:nucleotide-excision repair factor 2 complex"/>
    <property type="evidence" value="ECO:0007669"/>
    <property type="project" value="TreeGrafter"/>
</dbReference>
<protein>
    <recommendedName>
        <fullName evidence="14">Rad4 beta-hairpin domain-containing protein</fullName>
    </recommendedName>
</protein>
<dbReference type="VEuPathDB" id="VectorBase:AALB008342"/>
<dbReference type="InterPro" id="IPR036985">
    <property type="entry name" value="Transglutaminase-like_sf"/>
</dbReference>
<evidence type="ECO:0000256" key="4">
    <source>
        <dbReference type="ARBA" id="ARBA00022763"/>
    </source>
</evidence>
<dbReference type="InterPro" id="IPR004583">
    <property type="entry name" value="DNA_repair_Rad4"/>
</dbReference>
<dbReference type="SMART" id="SM01032">
    <property type="entry name" value="BHD_3"/>
    <property type="match status" value="1"/>
</dbReference>
<evidence type="ECO:0000256" key="6">
    <source>
        <dbReference type="ARBA" id="ARBA00023204"/>
    </source>
</evidence>
<feature type="compositionally biased region" description="Basic residues" evidence="8">
    <location>
        <begin position="264"/>
        <end position="276"/>
    </location>
</feature>
<feature type="compositionally biased region" description="Acidic residues" evidence="8">
    <location>
        <begin position="281"/>
        <end position="292"/>
    </location>
</feature>
<dbReference type="GO" id="GO:0005737">
    <property type="term" value="C:cytoplasm"/>
    <property type="evidence" value="ECO:0007669"/>
    <property type="project" value="TreeGrafter"/>
</dbReference>
<keyword evidence="6" id="KW-0234">DNA repair</keyword>
<feature type="compositionally biased region" description="Polar residues" evidence="8">
    <location>
        <begin position="581"/>
        <end position="594"/>
    </location>
</feature>
<dbReference type="GO" id="GO:0071942">
    <property type="term" value="C:XPC complex"/>
    <property type="evidence" value="ECO:0007669"/>
    <property type="project" value="TreeGrafter"/>
</dbReference>
<feature type="compositionally biased region" description="Basic and acidic residues" evidence="8">
    <location>
        <begin position="486"/>
        <end position="505"/>
    </location>
</feature>
<dbReference type="InterPro" id="IPR018026">
    <property type="entry name" value="DNA_repair_Rad4-like"/>
</dbReference>
<dbReference type="OrthoDB" id="300780at2759"/>
<dbReference type="PANTHER" id="PTHR12135">
    <property type="entry name" value="DNA REPAIR PROTEIN XP-C / RAD4"/>
    <property type="match status" value="1"/>
</dbReference>
<dbReference type="InterPro" id="IPR042488">
    <property type="entry name" value="Rad4_BHD3_sf"/>
</dbReference>
<sequence length="1045" mass="116120">MSESFMSESDDEDAGGDFSASEDEWLPEKSTGGKKISAAAPGNSDDSDTDSEDSLAEEPLPKRSQKRPKTASTRRKSAGPAGGKNLNTSKTNNQVSKDSVTKQPGDESDSSGDEYLVDPTKLDFNSKFFDKLAPAPIPVSNQTAVPQFANAVGHLSDSSEAECDDREEEQHKKDQSPTNGASGGGKQLIAKINQMSQAYANFQDFTNTLEMAKNHLKLVTSKANQAQLADQESGGTAIDVSNLLALGEANVNVEEAKQTEAPGKRKKAPTKGRNSKKPIDSDSDWEEVEEQEQPSASSATPQSVQITVAPEAGAAQRKRKCTEVDVDACIKRMINRDKRDAQLVLHKMTIIMGIAHGNYTNTVLNDPTLLAIGTALMPSERCYPKGPTDVNYLLQIMKFFREIVTLKGTRSFSRPWKRLPLQGSLRLQLLSQMANCKRDYVLMFILLLRSIGIHCRMVVSLQVAPKNVPSAELLKVSAANGGKKVKVSEKTKDTIAKEHDYEPTKKSTSSRKRKAPTVTIPQLDGADEVSTRGRQSNSKGHSKQQTRGSQKAAVIIPTEIGISPRKTRGQRLEEKQRQQDTSKVTKPSKPNLSNAPKAATPLLTQGSEPSSSKMVRRDYTKTAPQVNPPSEPSKSIAKCDRYAVLKAAKPSQPIPQSSPEAKVVKLERFSAKTRKALDRRVLSTDDEHTPGPSATNKKGAKALNLWVEAYAEEEKRWIPLNVLCGALADPKQIAADLISEPILYVFAWNNDGSIKDVTARYCIEAVAAQQKLRIMQQWIDDTLLQFRPERSARDIAEDRELNSILEARPLPKTIAEYKCHPHFALKRHLLKFEAIYPPDAPTLGFTSNKEPVYARECVHTLHSREIWLKQARTVKLYESPYKVVAGRPKYDRSSGQMLPSQPVELFGMWQTEEYDPPTAENGIVPRNAYGNVELFKPCMLPKKTVHLRLPALNRICKKLRIDCAQAVTGFDFHGGSSHPVYDGFVVCEEYRDLVVDAWHEEQAAEEQRAREKYEKRVYGNWKRLIKGLLIRQKLQHKYNFDNLST</sequence>
<feature type="compositionally biased region" description="Acidic residues" evidence="8">
    <location>
        <begin position="45"/>
        <end position="56"/>
    </location>
</feature>
<evidence type="ECO:0000256" key="5">
    <source>
        <dbReference type="ARBA" id="ARBA00023125"/>
    </source>
</evidence>
<feature type="compositionally biased region" description="Acidic residues" evidence="8">
    <location>
        <begin position="8"/>
        <end position="25"/>
    </location>
</feature>
<dbReference type="SUPFAM" id="SSF54001">
    <property type="entry name" value="Cysteine proteinases"/>
    <property type="match status" value="1"/>
</dbReference>
<dbReference type="GeneID" id="118457109"/>
<dbReference type="SMART" id="SM01030">
    <property type="entry name" value="BHD_1"/>
    <property type="match status" value="1"/>
</dbReference>
<keyword evidence="3" id="KW-0597">Phosphoprotein</keyword>
<evidence type="ECO:0000256" key="2">
    <source>
        <dbReference type="ARBA" id="ARBA00009525"/>
    </source>
</evidence>
<dbReference type="GO" id="GO:0003684">
    <property type="term" value="F:damaged DNA binding"/>
    <property type="evidence" value="ECO:0007669"/>
    <property type="project" value="InterPro"/>
</dbReference>
<proteinExistence type="inferred from homology"/>
<comment type="subcellular location">
    <subcellularLocation>
        <location evidence="1">Nucleus</location>
    </subcellularLocation>
</comment>
<reference evidence="12" key="2">
    <citation type="submission" date="2022-08" db="UniProtKB">
        <authorList>
            <consortium name="EnsemblMetazoa"/>
        </authorList>
    </citation>
    <scope>IDENTIFICATION</scope>
    <source>
        <strain evidence="12">STECLA/ALBI9_A</strain>
    </source>
</reference>
<dbReference type="AlphaFoldDB" id="A0A182FP79"/>
<dbReference type="STRING" id="7167.A0A182FP79"/>
<dbReference type="SMART" id="SM01031">
    <property type="entry name" value="BHD_2"/>
    <property type="match status" value="1"/>
</dbReference>
<dbReference type="Pfam" id="PF10403">
    <property type="entry name" value="BHD_1"/>
    <property type="match status" value="1"/>
</dbReference>
<feature type="domain" description="Rad4 beta-hairpin" evidence="10">
    <location>
        <begin position="861"/>
        <end position="917"/>
    </location>
</feature>
<feature type="compositionally biased region" description="Basic and acidic residues" evidence="8">
    <location>
        <begin position="570"/>
        <end position="580"/>
    </location>
</feature>
<evidence type="ECO:0000259" key="10">
    <source>
        <dbReference type="SMART" id="SM01031"/>
    </source>
</evidence>
<feature type="region of interest" description="Disordered" evidence="8">
    <location>
        <begin position="148"/>
        <end position="188"/>
    </location>
</feature>
<dbReference type="InterPro" id="IPR018325">
    <property type="entry name" value="Rad4/PNGase_transGLS-fold"/>
</dbReference>
<dbReference type="EnsemblMetazoa" id="AALB008342-RA">
    <property type="protein sequence ID" value="AALB008342-PA"/>
    <property type="gene ID" value="AALB008342"/>
</dbReference>
<dbReference type="InterPro" id="IPR018326">
    <property type="entry name" value="Rad4_beta-hairpin_dom1"/>
</dbReference>
<dbReference type="InterPro" id="IPR018327">
    <property type="entry name" value="BHD_2"/>
</dbReference>
<feature type="region of interest" description="Disordered" evidence="8">
    <location>
        <begin position="1"/>
        <end position="118"/>
    </location>
</feature>
<evidence type="ECO:0000259" key="11">
    <source>
        <dbReference type="SMART" id="SM01032"/>
    </source>
</evidence>
<keyword evidence="5" id="KW-0238">DNA-binding</keyword>
<evidence type="ECO:0000256" key="7">
    <source>
        <dbReference type="ARBA" id="ARBA00023242"/>
    </source>
</evidence>
<feature type="compositionally biased region" description="Polar residues" evidence="8">
    <location>
        <begin position="602"/>
        <end position="613"/>
    </location>
</feature>
<dbReference type="PANTHER" id="PTHR12135:SF0">
    <property type="entry name" value="DNA REPAIR PROTEIN COMPLEMENTING XP-C CELLS"/>
    <property type="match status" value="1"/>
</dbReference>
<evidence type="ECO:0000256" key="1">
    <source>
        <dbReference type="ARBA" id="ARBA00004123"/>
    </source>
</evidence>
<reference evidence="12 13" key="1">
    <citation type="journal article" date="2017" name="G3 (Bethesda)">
        <title>The Physical Genome Mapping of Anopheles albimanus Corrected Scaffold Misassemblies and Identified Interarm Rearrangements in Genus Anopheles.</title>
        <authorList>
            <person name="Artemov G.N."/>
            <person name="Peery A.N."/>
            <person name="Jiang X."/>
            <person name="Tu Z."/>
            <person name="Stegniy V.N."/>
            <person name="Sharakhova M.V."/>
            <person name="Sharakhov I.V."/>
        </authorList>
    </citation>
    <scope>NUCLEOTIDE SEQUENCE [LARGE SCALE GENOMIC DNA]</scope>
    <source>
        <strain evidence="12 13">ALBI9_A</strain>
    </source>
</reference>
<feature type="compositionally biased region" description="Acidic residues" evidence="8">
    <location>
        <begin position="106"/>
        <end position="116"/>
    </location>
</feature>
<evidence type="ECO:0000313" key="12">
    <source>
        <dbReference type="EnsemblMetazoa" id="AALB008342-PA"/>
    </source>
</evidence>
<dbReference type="Gene3D" id="2.20.20.110">
    <property type="entry name" value="Rad4, beta-hairpin domain BHD1"/>
    <property type="match status" value="1"/>
</dbReference>
<dbReference type="VEuPathDB" id="VectorBase:AALB20_036437"/>
<keyword evidence="4" id="KW-0227">DNA damage</keyword>
<dbReference type="Pfam" id="PF03835">
    <property type="entry name" value="Rad4"/>
    <property type="match status" value="1"/>
</dbReference>
<name>A0A182FP79_ANOAL</name>
<dbReference type="FunFam" id="3.30.70.2460:FF:000001">
    <property type="entry name" value="DNA repair protein Rad4 family"/>
    <property type="match status" value="1"/>
</dbReference>
<dbReference type="Gene3D" id="3.90.260.10">
    <property type="entry name" value="Transglutaminase-like"/>
    <property type="match status" value="2"/>
</dbReference>
<dbReference type="RefSeq" id="XP_035774301.1">
    <property type="nucleotide sequence ID" value="XM_035918408.1"/>
</dbReference>
<evidence type="ECO:0000256" key="8">
    <source>
        <dbReference type="SAM" id="MobiDB-lite"/>
    </source>
</evidence>
<comment type="similarity">
    <text evidence="2">Belongs to the XPC family.</text>
</comment>
<dbReference type="GO" id="GO:0003697">
    <property type="term" value="F:single-stranded DNA binding"/>
    <property type="evidence" value="ECO:0007669"/>
    <property type="project" value="TreeGrafter"/>
</dbReference>
<dbReference type="GO" id="GO:0006298">
    <property type="term" value="P:mismatch repair"/>
    <property type="evidence" value="ECO:0007669"/>
    <property type="project" value="TreeGrafter"/>
</dbReference>
<feature type="compositionally biased region" description="Polar residues" evidence="8">
    <location>
        <begin position="532"/>
        <end position="549"/>
    </location>
</feature>
<dbReference type="Gene3D" id="3.30.70.2460">
    <property type="entry name" value="Rad4, beta-hairpin domain BHD3"/>
    <property type="match status" value="1"/>
</dbReference>
<feature type="compositionally biased region" description="Polar residues" evidence="8">
    <location>
        <begin position="293"/>
        <end position="304"/>
    </location>
</feature>